<dbReference type="Pfam" id="PF21889">
    <property type="entry name" value="TPR1-like_2nd"/>
    <property type="match status" value="1"/>
</dbReference>
<dbReference type="EMBL" id="PSQE01000001">
    <property type="protein sequence ID" value="RHN76956.1"/>
    <property type="molecule type" value="Genomic_DNA"/>
</dbReference>
<dbReference type="InterPro" id="IPR027728">
    <property type="entry name" value="Topless_fam"/>
</dbReference>
<dbReference type="GO" id="GO:0006355">
    <property type="term" value="P:regulation of DNA-templated transcription"/>
    <property type="evidence" value="ECO:0007669"/>
    <property type="project" value="InterPro"/>
</dbReference>
<sequence>MFLFCFRVSYVSSSNIILCFFNDQSKAIEILTKDLKVFRSRNEEVFKELTQLLTYNNIREHELLSTYQDAISSRKIVMNEIKEIIEQHPMLKGKLKFPDIDCQRLKHLLNARFHTYFLNL</sequence>
<dbReference type="InterPro" id="IPR054080">
    <property type="entry name" value="TPR1-like_2nd"/>
</dbReference>
<reference evidence="2" key="1">
    <citation type="journal article" date="2018" name="Nat. Plants">
        <title>Whole-genome landscape of Medicago truncatula symbiotic genes.</title>
        <authorList>
            <person name="Pecrix Y."/>
            <person name="Gamas P."/>
            <person name="Carrere S."/>
        </authorList>
    </citation>
    <scope>NUCLEOTIDE SEQUENCE</scope>
    <source>
        <tissue evidence="2">Leaves</tissue>
    </source>
</reference>
<protein>
    <recommendedName>
        <fullName evidence="1">TPR1-like CTLH-containing domain-containing protein</fullName>
    </recommendedName>
</protein>
<evidence type="ECO:0000259" key="1">
    <source>
        <dbReference type="Pfam" id="PF21889"/>
    </source>
</evidence>
<name>A0A396JFB2_MEDTR</name>
<dbReference type="Gramene" id="rna352">
    <property type="protein sequence ID" value="RHN76956.1"/>
    <property type="gene ID" value="gene352"/>
</dbReference>
<gene>
    <name evidence="2" type="ORF">MtrunA17_Chr1g0149531</name>
</gene>
<dbReference type="AlphaFoldDB" id="A0A396JFB2"/>
<evidence type="ECO:0000313" key="2">
    <source>
        <dbReference type="EMBL" id="RHN76956.1"/>
    </source>
</evidence>
<feature type="domain" description="TPR1-like CTLH-containing" evidence="1">
    <location>
        <begin position="22"/>
        <end position="95"/>
    </location>
</feature>
<proteinExistence type="predicted"/>
<dbReference type="PANTHER" id="PTHR44083:SF30">
    <property type="entry name" value="TOPLESS-LIKE PROTEIN"/>
    <property type="match status" value="1"/>
</dbReference>
<dbReference type="Proteomes" id="UP000265566">
    <property type="component" value="Chromosome 1"/>
</dbReference>
<accession>A0A396JFB2</accession>
<dbReference type="PANTHER" id="PTHR44083">
    <property type="entry name" value="TOPLESS-RELATED PROTEIN 1-RELATED"/>
    <property type="match status" value="1"/>
</dbReference>
<organism evidence="2">
    <name type="scientific">Medicago truncatula</name>
    <name type="common">Barrel medic</name>
    <name type="synonym">Medicago tribuloides</name>
    <dbReference type="NCBI Taxonomy" id="3880"/>
    <lineage>
        <taxon>Eukaryota</taxon>
        <taxon>Viridiplantae</taxon>
        <taxon>Streptophyta</taxon>
        <taxon>Embryophyta</taxon>
        <taxon>Tracheophyta</taxon>
        <taxon>Spermatophyta</taxon>
        <taxon>Magnoliopsida</taxon>
        <taxon>eudicotyledons</taxon>
        <taxon>Gunneridae</taxon>
        <taxon>Pentapetalae</taxon>
        <taxon>rosids</taxon>
        <taxon>fabids</taxon>
        <taxon>Fabales</taxon>
        <taxon>Fabaceae</taxon>
        <taxon>Papilionoideae</taxon>
        <taxon>50 kb inversion clade</taxon>
        <taxon>NPAAA clade</taxon>
        <taxon>Hologalegina</taxon>
        <taxon>IRL clade</taxon>
        <taxon>Trifolieae</taxon>
        <taxon>Medicago</taxon>
    </lineage>
</organism>
<comment type="caution">
    <text evidence="2">The sequence shown here is derived from an EMBL/GenBank/DDBJ whole genome shotgun (WGS) entry which is preliminary data.</text>
</comment>